<feature type="non-terminal residue" evidence="1">
    <location>
        <position position="1"/>
    </location>
</feature>
<proteinExistence type="predicted"/>
<reference evidence="1 2" key="1">
    <citation type="submission" date="2016-04" db="EMBL/GenBank/DDBJ databases">
        <title>The genome of Intoshia linei affirms orthonectids as highly simplified spiralians.</title>
        <authorList>
            <person name="Mikhailov K.V."/>
            <person name="Slusarev G.S."/>
            <person name="Nikitin M.A."/>
            <person name="Logacheva M.D."/>
            <person name="Penin A."/>
            <person name="Aleoshin V."/>
            <person name="Panchin Y.V."/>
        </authorList>
    </citation>
    <scope>NUCLEOTIDE SEQUENCE [LARGE SCALE GENOMIC DNA]</scope>
    <source>
        <strain evidence="1">Intl2013</strain>
        <tissue evidence="1">Whole animal</tissue>
    </source>
</reference>
<dbReference type="Gene3D" id="3.40.50.300">
    <property type="entry name" value="P-loop containing nucleotide triphosphate hydrolases"/>
    <property type="match status" value="1"/>
</dbReference>
<keyword evidence="2" id="KW-1185">Reference proteome</keyword>
<organism evidence="1 2">
    <name type="scientific">Intoshia linei</name>
    <dbReference type="NCBI Taxonomy" id="1819745"/>
    <lineage>
        <taxon>Eukaryota</taxon>
        <taxon>Metazoa</taxon>
        <taxon>Spiralia</taxon>
        <taxon>Lophotrochozoa</taxon>
        <taxon>Mesozoa</taxon>
        <taxon>Orthonectida</taxon>
        <taxon>Rhopaluridae</taxon>
        <taxon>Intoshia</taxon>
    </lineage>
</organism>
<dbReference type="EMBL" id="LWCA01001677">
    <property type="protein sequence ID" value="OAF64678.1"/>
    <property type="molecule type" value="Genomic_DNA"/>
</dbReference>
<accession>A0A177ARQ1</accession>
<name>A0A177ARQ1_9BILA</name>
<evidence type="ECO:0000313" key="1">
    <source>
        <dbReference type="EMBL" id="OAF64678.1"/>
    </source>
</evidence>
<dbReference type="InterPro" id="IPR027417">
    <property type="entry name" value="P-loop_NTPase"/>
</dbReference>
<gene>
    <name evidence="1" type="ORF">A3Q56_07606</name>
</gene>
<dbReference type="Proteomes" id="UP000078046">
    <property type="component" value="Unassembled WGS sequence"/>
</dbReference>
<sequence>VKTMGRLKENSLKQKKIYFGTGERIIVSDKEYDVEITDDADVKTVMKVRVISTKLRDGKIYISPINCRLLGLSVNDCSKIDLRYSEKIFDVLRLWRADRNDQGLHRLGKPIPRSGIVSTGIDTCCSDKALSTKVLVSNNDDTTVDNCTDVEKDDNENGKNIINAGLSRKIIAEYLGYCRDIHETNYKMMREFAYEYAEMYSAVPLCVKALDHNFGIINSDGTWLIEPKETKQNYRKFFSSNEFHDFSKLSAFKDSLCVVNDYCEIGMEIDVVRQFLTLPVLYNVNYSFIQAAPGTSKTTHIIRNARSIMGDEKVDTIIVNTCEGRDDISESMSMQKKIVLEHFQILSGIDETYKCCQKVLVRRKASGWSNLYKHIQVHHSATNNLNFGTTKKSHSIFRWIEWVCVGMKPFAFVEDPLTRINI</sequence>
<evidence type="ECO:0000313" key="2">
    <source>
        <dbReference type="Proteomes" id="UP000078046"/>
    </source>
</evidence>
<comment type="caution">
    <text evidence="1">The sequence shown here is derived from an EMBL/GenBank/DDBJ whole genome shotgun (WGS) entry which is preliminary data.</text>
</comment>
<dbReference type="AlphaFoldDB" id="A0A177ARQ1"/>
<protein>
    <submittedName>
        <fullName evidence="1">Uncharacterized protein</fullName>
    </submittedName>
</protein>